<accession>A0ACD0NM03</accession>
<protein>
    <submittedName>
        <fullName evidence="1">Uncharacterized protein</fullName>
    </submittedName>
</protein>
<dbReference type="Proteomes" id="UP000245626">
    <property type="component" value="Unassembled WGS sequence"/>
</dbReference>
<name>A0ACD0NM03_9BASI</name>
<evidence type="ECO:0000313" key="1">
    <source>
        <dbReference type="EMBL" id="PWN46814.1"/>
    </source>
</evidence>
<organism evidence="1 2">
    <name type="scientific">Violaceomyces palustris</name>
    <dbReference type="NCBI Taxonomy" id="1673888"/>
    <lineage>
        <taxon>Eukaryota</taxon>
        <taxon>Fungi</taxon>
        <taxon>Dikarya</taxon>
        <taxon>Basidiomycota</taxon>
        <taxon>Ustilaginomycotina</taxon>
        <taxon>Ustilaginomycetes</taxon>
        <taxon>Violaceomycetales</taxon>
        <taxon>Violaceomycetaceae</taxon>
        <taxon>Violaceomyces</taxon>
    </lineage>
</organism>
<sequence length="196" mass="21641">MLLSLSSWLDPGFGWGYQKTEEGEGMETERPCKPTVNQPPTHEPPQPLSPDNDELCISLTLLPLPSSPSSPSSSPSPSPSPSRTNRNTASLVLLFPFPRGQSPFLPSRHQHARNPFPFQPSSFLPPHHPRLSNLLETQASAGMNGWRRERSNRSNQEDKQGERGWHEGGTRLSGGTHSLASERTCICAYNQESSSF</sequence>
<keyword evidence="2" id="KW-1185">Reference proteome</keyword>
<dbReference type="EMBL" id="KZ820692">
    <property type="protein sequence ID" value="PWN46814.1"/>
    <property type="molecule type" value="Genomic_DNA"/>
</dbReference>
<proteinExistence type="predicted"/>
<reference evidence="1 2" key="1">
    <citation type="journal article" date="2018" name="Mol. Biol. Evol.">
        <title>Broad Genomic Sampling Reveals a Smut Pathogenic Ancestry of the Fungal Clade Ustilaginomycotina.</title>
        <authorList>
            <person name="Kijpornyongpan T."/>
            <person name="Mondo S.J."/>
            <person name="Barry K."/>
            <person name="Sandor L."/>
            <person name="Lee J."/>
            <person name="Lipzen A."/>
            <person name="Pangilinan J."/>
            <person name="LaButti K."/>
            <person name="Hainaut M."/>
            <person name="Henrissat B."/>
            <person name="Grigoriev I.V."/>
            <person name="Spatafora J.W."/>
            <person name="Aime M.C."/>
        </authorList>
    </citation>
    <scope>NUCLEOTIDE SEQUENCE [LARGE SCALE GENOMIC DNA]</scope>
    <source>
        <strain evidence="1 2">SA 807</strain>
    </source>
</reference>
<evidence type="ECO:0000313" key="2">
    <source>
        <dbReference type="Proteomes" id="UP000245626"/>
    </source>
</evidence>
<gene>
    <name evidence="1" type="ORF">IE53DRAFT_5298</name>
</gene>